<evidence type="ECO:0000256" key="1">
    <source>
        <dbReference type="ARBA" id="ARBA00009437"/>
    </source>
</evidence>
<dbReference type="EMBL" id="FOVR01000026">
    <property type="protein sequence ID" value="SFP17412.1"/>
    <property type="molecule type" value="Genomic_DNA"/>
</dbReference>
<evidence type="ECO:0000259" key="5">
    <source>
        <dbReference type="PROSITE" id="PS50931"/>
    </source>
</evidence>
<dbReference type="InterPro" id="IPR036388">
    <property type="entry name" value="WH-like_DNA-bd_sf"/>
</dbReference>
<evidence type="ECO:0000256" key="3">
    <source>
        <dbReference type="ARBA" id="ARBA00023125"/>
    </source>
</evidence>
<dbReference type="FunFam" id="1.10.10.10:FF:000001">
    <property type="entry name" value="LysR family transcriptional regulator"/>
    <property type="match status" value="1"/>
</dbReference>
<dbReference type="Proteomes" id="UP000199236">
    <property type="component" value="Unassembled WGS sequence"/>
</dbReference>
<dbReference type="SUPFAM" id="SSF53850">
    <property type="entry name" value="Periplasmic binding protein-like II"/>
    <property type="match status" value="1"/>
</dbReference>
<evidence type="ECO:0000256" key="4">
    <source>
        <dbReference type="ARBA" id="ARBA00023163"/>
    </source>
</evidence>
<feature type="domain" description="HTH lysR-type" evidence="5">
    <location>
        <begin position="1"/>
        <end position="60"/>
    </location>
</feature>
<evidence type="ECO:0000313" key="6">
    <source>
        <dbReference type="EMBL" id="SFP17412.1"/>
    </source>
</evidence>
<dbReference type="InterPro" id="IPR058163">
    <property type="entry name" value="LysR-type_TF_proteobact-type"/>
</dbReference>
<sequence length="299" mass="33143">MKTSLSELTAFMAIAEHQNFRASARELGISPSALSHTIKTMEANLEVRLFNRTTRSVALTEAGTEFLHRVGPVMEELKNALEDVSSIGNKPSGTIRISAAESAGKLLINGFLPDFLKAYPEIHVEIVDDTRFIDIVAEGYDAGMRILDDIPQDMVAIRLTKDFQFMAVASPQYLSVHDAPQKPQDLFDHQCIRFRFRSGALYPWDLVRHGQSSDINVNGPMTLGNSNLMVDAALAGIGIAWAPEYLVVPHLQSGRLVQLLKEWSPTFPGVGLYYPANRHPPAAFQLFTQALRKWAISPI</sequence>
<dbReference type="GO" id="GO:0006351">
    <property type="term" value="P:DNA-templated transcription"/>
    <property type="evidence" value="ECO:0007669"/>
    <property type="project" value="TreeGrafter"/>
</dbReference>
<gene>
    <name evidence="6" type="ORF">SAMN04488056_12618</name>
</gene>
<organism evidence="6 7">
    <name type="scientific">Cohaesibacter marisflavi</name>
    <dbReference type="NCBI Taxonomy" id="655353"/>
    <lineage>
        <taxon>Bacteria</taxon>
        <taxon>Pseudomonadati</taxon>
        <taxon>Pseudomonadota</taxon>
        <taxon>Alphaproteobacteria</taxon>
        <taxon>Hyphomicrobiales</taxon>
        <taxon>Cohaesibacteraceae</taxon>
    </lineage>
</organism>
<dbReference type="GO" id="GO:0003700">
    <property type="term" value="F:DNA-binding transcription factor activity"/>
    <property type="evidence" value="ECO:0007669"/>
    <property type="project" value="InterPro"/>
</dbReference>
<keyword evidence="4" id="KW-0804">Transcription</keyword>
<evidence type="ECO:0000313" key="7">
    <source>
        <dbReference type="Proteomes" id="UP000199236"/>
    </source>
</evidence>
<dbReference type="Pfam" id="PF00126">
    <property type="entry name" value="HTH_1"/>
    <property type="match status" value="1"/>
</dbReference>
<dbReference type="GO" id="GO:0043565">
    <property type="term" value="F:sequence-specific DNA binding"/>
    <property type="evidence" value="ECO:0007669"/>
    <property type="project" value="TreeGrafter"/>
</dbReference>
<dbReference type="Pfam" id="PF03466">
    <property type="entry name" value="LysR_substrate"/>
    <property type="match status" value="1"/>
</dbReference>
<comment type="similarity">
    <text evidence="1">Belongs to the LysR transcriptional regulatory family.</text>
</comment>
<dbReference type="Gene3D" id="1.10.10.10">
    <property type="entry name" value="Winged helix-like DNA-binding domain superfamily/Winged helix DNA-binding domain"/>
    <property type="match status" value="1"/>
</dbReference>
<dbReference type="AlphaFoldDB" id="A0A1I5N733"/>
<dbReference type="PANTHER" id="PTHR30537">
    <property type="entry name" value="HTH-TYPE TRANSCRIPTIONAL REGULATOR"/>
    <property type="match status" value="1"/>
</dbReference>
<dbReference type="InterPro" id="IPR005119">
    <property type="entry name" value="LysR_subst-bd"/>
</dbReference>
<proteinExistence type="inferred from homology"/>
<keyword evidence="7" id="KW-1185">Reference proteome</keyword>
<dbReference type="Gene3D" id="3.40.190.290">
    <property type="match status" value="1"/>
</dbReference>
<dbReference type="InterPro" id="IPR036390">
    <property type="entry name" value="WH_DNA-bd_sf"/>
</dbReference>
<dbReference type="STRING" id="655353.SAMN04488056_12618"/>
<dbReference type="PROSITE" id="PS50931">
    <property type="entry name" value="HTH_LYSR"/>
    <property type="match status" value="1"/>
</dbReference>
<keyword evidence="2" id="KW-0805">Transcription regulation</keyword>
<name>A0A1I5N733_9HYPH</name>
<evidence type="ECO:0000256" key="2">
    <source>
        <dbReference type="ARBA" id="ARBA00023015"/>
    </source>
</evidence>
<dbReference type="InterPro" id="IPR000847">
    <property type="entry name" value="LysR_HTH_N"/>
</dbReference>
<dbReference type="SUPFAM" id="SSF46785">
    <property type="entry name" value="Winged helix' DNA-binding domain"/>
    <property type="match status" value="1"/>
</dbReference>
<protein>
    <submittedName>
        <fullName evidence="6">Transcriptional regulator, LysR family</fullName>
    </submittedName>
</protein>
<keyword evidence="3" id="KW-0238">DNA-binding</keyword>
<dbReference type="CDD" id="cd08474">
    <property type="entry name" value="PBP2_CrgA_like_5"/>
    <property type="match status" value="1"/>
</dbReference>
<accession>A0A1I5N733</accession>
<dbReference type="PANTHER" id="PTHR30537:SF1">
    <property type="entry name" value="HTH-TYPE TRANSCRIPTIONAL REGULATOR PGRR"/>
    <property type="match status" value="1"/>
</dbReference>
<reference evidence="6 7" key="1">
    <citation type="submission" date="2016-10" db="EMBL/GenBank/DDBJ databases">
        <authorList>
            <person name="de Groot N.N."/>
        </authorList>
    </citation>
    <scope>NUCLEOTIDE SEQUENCE [LARGE SCALE GENOMIC DNA]</scope>
    <source>
        <strain evidence="6 7">CGMCC 1.9157</strain>
    </source>
</reference>
<dbReference type="RefSeq" id="WP_210186868.1">
    <property type="nucleotide sequence ID" value="NZ_FOVR01000026.1"/>
</dbReference>